<dbReference type="EMBL" id="LAZR01023213">
    <property type="protein sequence ID" value="KKL79293.1"/>
    <property type="molecule type" value="Genomic_DNA"/>
</dbReference>
<organism evidence="1">
    <name type="scientific">marine sediment metagenome</name>
    <dbReference type="NCBI Taxonomy" id="412755"/>
    <lineage>
        <taxon>unclassified sequences</taxon>
        <taxon>metagenomes</taxon>
        <taxon>ecological metagenomes</taxon>
    </lineage>
</organism>
<comment type="caution">
    <text evidence="1">The sequence shown here is derived from an EMBL/GenBank/DDBJ whole genome shotgun (WGS) entry which is preliminary data.</text>
</comment>
<name>A0A0F9EYX9_9ZZZZ</name>
<dbReference type="AlphaFoldDB" id="A0A0F9EYX9"/>
<gene>
    <name evidence="1" type="ORF">LCGC14_2016280</name>
</gene>
<reference evidence="1" key="1">
    <citation type="journal article" date="2015" name="Nature">
        <title>Complex archaea that bridge the gap between prokaryotes and eukaryotes.</title>
        <authorList>
            <person name="Spang A."/>
            <person name="Saw J.H."/>
            <person name="Jorgensen S.L."/>
            <person name="Zaremba-Niedzwiedzka K."/>
            <person name="Martijn J."/>
            <person name="Lind A.E."/>
            <person name="van Eijk R."/>
            <person name="Schleper C."/>
            <person name="Guy L."/>
            <person name="Ettema T.J."/>
        </authorList>
    </citation>
    <scope>NUCLEOTIDE SEQUENCE</scope>
</reference>
<protein>
    <submittedName>
        <fullName evidence="1">Uncharacterized protein</fullName>
    </submittedName>
</protein>
<evidence type="ECO:0000313" key="1">
    <source>
        <dbReference type="EMBL" id="KKL79293.1"/>
    </source>
</evidence>
<proteinExistence type="predicted"/>
<sequence>MSDKTVREVLNENYVGKATYRRAFADLVGVAGSAVAISGVVGIVVRVTAIQVAKPSVAQAPMRIVKYSTAISGGTSTEPTPVPLDSDDPDARATFSLYTVVPTDGTEIGALFDGDIATGDVVYETFGGEKNAQPVVLRGAGEYLAIELSADAVINGFIEWTEEAEAPVQTPGT</sequence>
<accession>A0A0F9EYX9</accession>